<dbReference type="Proteomes" id="UP000265540">
    <property type="component" value="Unassembled WGS sequence"/>
</dbReference>
<name>A0A3A4ZEN3_UNCKA</name>
<dbReference type="EMBL" id="QZJF01000008">
    <property type="protein sequence ID" value="RJR27631.1"/>
    <property type="molecule type" value="Genomic_DNA"/>
</dbReference>
<proteinExistence type="predicted"/>
<organism evidence="2 3">
    <name type="scientific">candidate division WWE3 bacterium</name>
    <dbReference type="NCBI Taxonomy" id="2053526"/>
    <lineage>
        <taxon>Bacteria</taxon>
        <taxon>Katanobacteria</taxon>
    </lineage>
</organism>
<evidence type="ECO:0000313" key="2">
    <source>
        <dbReference type="EMBL" id="RJR27631.1"/>
    </source>
</evidence>
<comment type="caution">
    <text evidence="2">The sequence shown here is derived from an EMBL/GenBank/DDBJ whole genome shotgun (WGS) entry which is preliminary data.</text>
</comment>
<feature type="coiled-coil region" evidence="1">
    <location>
        <begin position="4"/>
        <end position="31"/>
    </location>
</feature>
<gene>
    <name evidence="2" type="ORF">C4561_01640</name>
</gene>
<dbReference type="AlphaFoldDB" id="A0A3A4ZEN3"/>
<sequence length="334" mass="37819">MRTINDFSTELKELQQRKRDDKSRLADIRMQDGKLFSPKFVEGGDLTLHAGNQLSERLGIPSKYFNLMKERKELGLLDHNVNTWLQKAPDETFFLRGMSNGHLKVRAVLSDMYRIIDNEDVFFCTLDELNNKRCDIEALNLTDDFMTVQFKSQDLMKDVRAGDTVIGGISIRNSEIGLSSVQVIPRIFRIQCTNGMVLEQFKTKQVHLGKGDGGEFESGQVYNQIRLSIRHTFESFGAIVEMMKSSTDWRFDAAKIATVIQNVVTRFNLTEAQKENLLVAWGAEPENTIYGLANTITRAAQSEKSFEGRYALEAIGGQILTTEPKVIYDSVLAV</sequence>
<accession>A0A3A4ZEN3</accession>
<evidence type="ECO:0000313" key="3">
    <source>
        <dbReference type="Proteomes" id="UP000265540"/>
    </source>
</evidence>
<reference evidence="2 3" key="1">
    <citation type="journal article" date="2017" name="ISME J.">
        <title>Energy and carbon metabolisms in a deep terrestrial subsurface fluid microbial community.</title>
        <authorList>
            <person name="Momper L."/>
            <person name="Jungbluth S.P."/>
            <person name="Lee M.D."/>
            <person name="Amend J.P."/>
        </authorList>
    </citation>
    <scope>NUCLEOTIDE SEQUENCE [LARGE SCALE GENOMIC DNA]</scope>
    <source>
        <strain evidence="2">SURF_46</strain>
    </source>
</reference>
<evidence type="ECO:0000256" key="1">
    <source>
        <dbReference type="SAM" id="Coils"/>
    </source>
</evidence>
<keyword evidence="1" id="KW-0175">Coiled coil</keyword>
<protein>
    <submittedName>
        <fullName evidence="2">DUF932 domain-containing protein</fullName>
    </submittedName>
</protein>